<feature type="domain" description="Fibronectin type-III" evidence="3">
    <location>
        <begin position="24"/>
        <end position="110"/>
    </location>
</feature>
<keyword evidence="1" id="KW-0326">Glycosidase</keyword>
<gene>
    <name evidence="4" type="ORF">HNR40_005953</name>
</gene>
<dbReference type="InterPro" id="IPR036116">
    <property type="entry name" value="FN3_sf"/>
</dbReference>
<keyword evidence="5" id="KW-1185">Reference proteome</keyword>
<dbReference type="CDD" id="cd00063">
    <property type="entry name" value="FN3"/>
    <property type="match status" value="1"/>
</dbReference>
<dbReference type="GO" id="GO:0000272">
    <property type="term" value="P:polysaccharide catabolic process"/>
    <property type="evidence" value="ECO:0007669"/>
    <property type="project" value="UniProtKB-KW"/>
</dbReference>
<accession>A0A7W8A8A7</accession>
<evidence type="ECO:0000313" key="4">
    <source>
        <dbReference type="EMBL" id="MBB5080466.1"/>
    </source>
</evidence>
<dbReference type="PROSITE" id="PS51257">
    <property type="entry name" value="PROKAR_LIPOPROTEIN"/>
    <property type="match status" value="1"/>
</dbReference>
<reference evidence="4 5" key="1">
    <citation type="submission" date="2020-08" db="EMBL/GenBank/DDBJ databases">
        <title>Genomic Encyclopedia of Type Strains, Phase IV (KMG-IV): sequencing the most valuable type-strain genomes for metagenomic binning, comparative biology and taxonomic classification.</title>
        <authorList>
            <person name="Goeker M."/>
        </authorList>
    </citation>
    <scope>NUCLEOTIDE SEQUENCE [LARGE SCALE GENOMIC DNA]</scope>
    <source>
        <strain evidence="4 5">DSM 45385</strain>
    </source>
</reference>
<dbReference type="InterPro" id="IPR003961">
    <property type="entry name" value="FN3_dom"/>
</dbReference>
<proteinExistence type="predicted"/>
<evidence type="ECO:0000256" key="2">
    <source>
        <dbReference type="ARBA" id="ARBA00023326"/>
    </source>
</evidence>
<keyword evidence="2" id="KW-0624">Polysaccharide degradation</keyword>
<dbReference type="PROSITE" id="PS50853">
    <property type="entry name" value="FN3"/>
    <property type="match status" value="2"/>
</dbReference>
<dbReference type="AlphaFoldDB" id="A0A7W8A8A7"/>
<evidence type="ECO:0000313" key="5">
    <source>
        <dbReference type="Proteomes" id="UP000568380"/>
    </source>
</evidence>
<protein>
    <recommendedName>
        <fullName evidence="3">Fibronectin type-III domain-containing protein</fullName>
    </recommendedName>
</protein>
<comment type="caution">
    <text evidence="4">The sequence shown here is derived from an EMBL/GenBank/DDBJ whole genome shotgun (WGS) entry which is preliminary data.</text>
</comment>
<dbReference type="RefSeq" id="WP_184966978.1">
    <property type="nucleotide sequence ID" value="NZ_JACHIN010000008.1"/>
</dbReference>
<dbReference type="Proteomes" id="UP000568380">
    <property type="component" value="Unassembled WGS sequence"/>
</dbReference>
<dbReference type="SMART" id="SM00060">
    <property type="entry name" value="FN3"/>
    <property type="match status" value="2"/>
</dbReference>
<dbReference type="GO" id="GO:0016798">
    <property type="term" value="F:hydrolase activity, acting on glycosyl bonds"/>
    <property type="evidence" value="ECO:0007669"/>
    <property type="project" value="UniProtKB-KW"/>
</dbReference>
<feature type="domain" description="Fibronectin type-III" evidence="3">
    <location>
        <begin position="138"/>
        <end position="223"/>
    </location>
</feature>
<dbReference type="SUPFAM" id="SSF49265">
    <property type="entry name" value="Fibronectin type III"/>
    <property type="match status" value="2"/>
</dbReference>
<keyword evidence="2" id="KW-0119">Carbohydrate metabolism</keyword>
<evidence type="ECO:0000259" key="3">
    <source>
        <dbReference type="PROSITE" id="PS50853"/>
    </source>
</evidence>
<dbReference type="InterPro" id="IPR013783">
    <property type="entry name" value="Ig-like_fold"/>
</dbReference>
<organism evidence="4 5">
    <name type="scientific">Nonomuraea endophytica</name>
    <dbReference type="NCBI Taxonomy" id="714136"/>
    <lineage>
        <taxon>Bacteria</taxon>
        <taxon>Bacillati</taxon>
        <taxon>Actinomycetota</taxon>
        <taxon>Actinomycetes</taxon>
        <taxon>Streptosporangiales</taxon>
        <taxon>Streptosporangiaceae</taxon>
        <taxon>Nonomuraea</taxon>
    </lineage>
</organism>
<name>A0A7W8A8A7_9ACTN</name>
<keyword evidence="1" id="KW-0378">Hydrolase</keyword>
<dbReference type="Gene3D" id="2.60.40.10">
    <property type="entry name" value="Immunoglobulins"/>
    <property type="match status" value="2"/>
</dbReference>
<dbReference type="EMBL" id="JACHIN010000008">
    <property type="protein sequence ID" value="MBB5080466.1"/>
    <property type="molecule type" value="Genomic_DNA"/>
</dbReference>
<evidence type="ECO:0000256" key="1">
    <source>
        <dbReference type="ARBA" id="ARBA00023295"/>
    </source>
</evidence>
<sequence>MRTPLVLAAFALAGCAAPEPAPPAPAPLTAVLTTPRDVTLTWPPGDQGVAGRVVEFATEPRGPYTILDFLPPGRTRYTHRDLIPRTTFYYRLRPYYGPASNTVEVTLLPGPLEEDEAHDWLDPRTLPQTVRGTGPGAAPENLRATVKHANGIAFTWTDRAGDEEGYLLEVRAKDAPGFRVAALLEPDVNAVGLVTLPEEKRAAYRVRSFRYGGPSPVVTQTTG</sequence>